<gene>
    <name evidence="2" type="ORF">KC19_2G075800</name>
</gene>
<keyword evidence="1" id="KW-0175">Coiled coil</keyword>
<proteinExistence type="predicted"/>
<dbReference type="Proteomes" id="UP000822688">
    <property type="component" value="Chromosome 2"/>
</dbReference>
<dbReference type="EMBL" id="CM026422">
    <property type="protein sequence ID" value="KAG0586252.1"/>
    <property type="molecule type" value="Genomic_DNA"/>
</dbReference>
<protein>
    <submittedName>
        <fullName evidence="2">Uncharacterized protein</fullName>
    </submittedName>
</protein>
<comment type="caution">
    <text evidence="2">The sequence shown here is derived from an EMBL/GenBank/DDBJ whole genome shotgun (WGS) entry which is preliminary data.</text>
</comment>
<accession>A0A8T0ISV9</accession>
<reference evidence="2" key="1">
    <citation type="submission" date="2020-06" db="EMBL/GenBank/DDBJ databases">
        <title>WGS assembly of Ceratodon purpureus strain R40.</title>
        <authorList>
            <person name="Carey S.B."/>
            <person name="Jenkins J."/>
            <person name="Shu S."/>
            <person name="Lovell J.T."/>
            <person name="Sreedasyam A."/>
            <person name="Maumus F."/>
            <person name="Tiley G.P."/>
            <person name="Fernandez-Pozo N."/>
            <person name="Barry K."/>
            <person name="Chen C."/>
            <person name="Wang M."/>
            <person name="Lipzen A."/>
            <person name="Daum C."/>
            <person name="Saski C.A."/>
            <person name="Payton A.C."/>
            <person name="Mcbreen J.C."/>
            <person name="Conrad R.E."/>
            <person name="Kollar L.M."/>
            <person name="Olsson S."/>
            <person name="Huttunen S."/>
            <person name="Landis J.B."/>
            <person name="Wickett N.J."/>
            <person name="Johnson M.G."/>
            <person name="Rensing S.A."/>
            <person name="Grimwood J."/>
            <person name="Schmutz J."/>
            <person name="Mcdaniel S.F."/>
        </authorList>
    </citation>
    <scope>NUCLEOTIDE SEQUENCE</scope>
    <source>
        <strain evidence="2">R40</strain>
    </source>
</reference>
<evidence type="ECO:0000256" key="1">
    <source>
        <dbReference type="SAM" id="Coils"/>
    </source>
</evidence>
<evidence type="ECO:0000313" key="2">
    <source>
        <dbReference type="EMBL" id="KAG0586252.1"/>
    </source>
</evidence>
<organism evidence="2 3">
    <name type="scientific">Ceratodon purpureus</name>
    <name type="common">Fire moss</name>
    <name type="synonym">Dicranum purpureum</name>
    <dbReference type="NCBI Taxonomy" id="3225"/>
    <lineage>
        <taxon>Eukaryota</taxon>
        <taxon>Viridiplantae</taxon>
        <taxon>Streptophyta</taxon>
        <taxon>Embryophyta</taxon>
        <taxon>Bryophyta</taxon>
        <taxon>Bryophytina</taxon>
        <taxon>Bryopsida</taxon>
        <taxon>Dicranidae</taxon>
        <taxon>Pseudoditrichales</taxon>
        <taxon>Ditrichaceae</taxon>
        <taxon>Ceratodon</taxon>
    </lineage>
</organism>
<sequence length="158" mass="18472">MELLVKLYGELEVDVGKMEMQELVVEKDSKEYELARAVRRHLRTGVALGEYEEDYQVDEVEDLRKKIEAEVESLTRVTNRSRDTRNDIRLLEDEIITLERIMCVWVENPTGRARTLFRHLTSPDITEESAFQLAGLDCKCSDANCDFPFVIDDRHRHL</sequence>
<keyword evidence="3" id="KW-1185">Reference proteome</keyword>
<name>A0A8T0ISV9_CERPU</name>
<dbReference type="AlphaFoldDB" id="A0A8T0ISV9"/>
<feature type="coiled-coil region" evidence="1">
    <location>
        <begin position="57"/>
        <end position="94"/>
    </location>
</feature>
<evidence type="ECO:0000313" key="3">
    <source>
        <dbReference type="Proteomes" id="UP000822688"/>
    </source>
</evidence>